<accession>A0A7G9YVW1</accession>
<reference evidence="1" key="1">
    <citation type="submission" date="2020-06" db="EMBL/GenBank/DDBJ databases">
        <title>Unique genomic features of the anaerobic methanotrophic archaea.</title>
        <authorList>
            <person name="Chadwick G.L."/>
            <person name="Skennerton C.T."/>
            <person name="Laso-Perez R."/>
            <person name="Leu A.O."/>
            <person name="Speth D.R."/>
            <person name="Yu H."/>
            <person name="Morgan-Lang C."/>
            <person name="Hatzenpichler R."/>
            <person name="Goudeau D."/>
            <person name="Malmstrom R."/>
            <person name="Brazelton W.J."/>
            <person name="Woyke T."/>
            <person name="Hallam S.J."/>
            <person name="Tyson G.W."/>
            <person name="Wegener G."/>
            <person name="Boetius A."/>
            <person name="Orphan V."/>
        </authorList>
    </citation>
    <scope>NUCLEOTIDE SEQUENCE</scope>
</reference>
<organism evidence="1">
    <name type="scientific">Candidatus Methanophagaceae archaeon ANME-1 ERB6</name>
    <dbReference type="NCBI Taxonomy" id="2759912"/>
    <lineage>
        <taxon>Archaea</taxon>
        <taxon>Methanobacteriati</taxon>
        <taxon>Methanobacteriota</taxon>
        <taxon>Stenosarchaea group</taxon>
        <taxon>Methanomicrobia</taxon>
        <taxon>Candidatus Methanophagales</taxon>
        <taxon>Candidatus Methanophagaceae</taxon>
    </lineage>
</organism>
<sequence>MPSFYLRHGFTLIYADLFQKIFAFTTFPPSLSNPGMDGCQPRHERKRHAILSVLASPHTNAVAMLRAEFDDDPKNPQHIRPCAPSWTIPIPITYPATDFLHWNASDDGQGLKCQRLEQVARHYARLFHAAAVKDVADIEVDRKPAQSLAASSEFGAPSPHRAVGCQKRAQILRFLLLSLSSSPCRRVCLALHAERVARNLTVHRSALRHSTGRRPVQCVTTVTDSACFEKAHEDL</sequence>
<protein>
    <submittedName>
        <fullName evidence="1">Uncharacterized protein</fullName>
    </submittedName>
</protein>
<name>A0A7G9YVW1_9EURY</name>
<dbReference type="EMBL" id="MT631502">
    <property type="protein sequence ID" value="QNO52145.1"/>
    <property type="molecule type" value="Genomic_DNA"/>
</dbReference>
<gene>
    <name evidence="1" type="ORF">MDNCFBIC_00015</name>
</gene>
<evidence type="ECO:0000313" key="1">
    <source>
        <dbReference type="EMBL" id="QNO52145.1"/>
    </source>
</evidence>
<dbReference type="AlphaFoldDB" id="A0A7G9YVW1"/>
<proteinExistence type="predicted"/>